<dbReference type="Proteomes" id="UP000284543">
    <property type="component" value="Unassembled WGS sequence"/>
</dbReference>
<organism evidence="1 2">
    <name type="scientific">Enterocloster bolteae</name>
    <dbReference type="NCBI Taxonomy" id="208479"/>
    <lineage>
        <taxon>Bacteria</taxon>
        <taxon>Bacillati</taxon>
        <taxon>Bacillota</taxon>
        <taxon>Clostridia</taxon>
        <taxon>Lachnospirales</taxon>
        <taxon>Lachnospiraceae</taxon>
        <taxon>Enterocloster</taxon>
    </lineage>
</organism>
<sequence length="32" mass="3432">MDDALQIHGNWLNGGSMALIIGEDEFEIVAGD</sequence>
<dbReference type="EMBL" id="QRZM01000001">
    <property type="protein sequence ID" value="RGV79279.1"/>
    <property type="molecule type" value="Genomic_DNA"/>
</dbReference>
<reference evidence="1 2" key="1">
    <citation type="submission" date="2018-08" db="EMBL/GenBank/DDBJ databases">
        <title>A genome reference for cultivated species of the human gut microbiota.</title>
        <authorList>
            <person name="Zou Y."/>
            <person name="Xue W."/>
            <person name="Luo G."/>
        </authorList>
    </citation>
    <scope>NUCLEOTIDE SEQUENCE [LARGE SCALE GENOMIC DNA]</scope>
    <source>
        <strain evidence="1 2">AF14-18</strain>
    </source>
</reference>
<proteinExistence type="predicted"/>
<evidence type="ECO:0000313" key="2">
    <source>
        <dbReference type="Proteomes" id="UP000284543"/>
    </source>
</evidence>
<accession>A0A412ZGH4</accession>
<name>A0A412ZGH4_9FIRM</name>
<gene>
    <name evidence="1" type="ORF">DWW02_01830</name>
</gene>
<comment type="caution">
    <text evidence="1">The sequence shown here is derived from an EMBL/GenBank/DDBJ whole genome shotgun (WGS) entry which is preliminary data.</text>
</comment>
<evidence type="ECO:0000313" key="1">
    <source>
        <dbReference type="EMBL" id="RGV79279.1"/>
    </source>
</evidence>
<dbReference type="RefSeq" id="WP_118017815.1">
    <property type="nucleotide sequence ID" value="NZ_CAUHGS010000006.1"/>
</dbReference>
<dbReference type="AlphaFoldDB" id="A0A412ZGH4"/>
<protein>
    <submittedName>
        <fullName evidence="1">DUF4314 domain-containing protein</fullName>
    </submittedName>
</protein>